<name>A0ABM0ZZ63_APLCA</name>
<dbReference type="GeneID" id="101859852"/>
<dbReference type="PANTHER" id="PTHR43722:SF1">
    <property type="entry name" value="PROLINE IMINOPEPTIDASE"/>
    <property type="match status" value="1"/>
</dbReference>
<dbReference type="Proteomes" id="UP000694888">
    <property type="component" value="Unplaced"/>
</dbReference>
<evidence type="ECO:0000313" key="2">
    <source>
        <dbReference type="RefSeq" id="XP_012937534.1"/>
    </source>
</evidence>
<dbReference type="InterPro" id="IPR005944">
    <property type="entry name" value="Pro_iminopeptidase"/>
</dbReference>
<evidence type="ECO:0000313" key="1">
    <source>
        <dbReference type="Proteomes" id="UP000694888"/>
    </source>
</evidence>
<accession>A0ABM0ZZ63</accession>
<sequence length="175" mass="20218">MMIPEFWEKLVDFLPPGERRSVLDAYYRRLTSNDPEVEREAARRWCRYEIASSSLLWTEEVVGLGDKDPDLAYQFARLDSHYAANGCFLKWDTQLLDDVEKIRHIPATIVQGRYDINCPPGSAWDLHKRWPEAELTIAPADGHSEVEPGIRTRLLDATDKYKKLLAQGQQKTIML</sequence>
<keyword evidence="1" id="KW-1185">Reference proteome</keyword>
<gene>
    <name evidence="2" type="primary">LOC101859852</name>
</gene>
<protein>
    <submittedName>
        <fullName evidence="2">Proline iminopeptidase</fullName>
    </submittedName>
</protein>
<dbReference type="SUPFAM" id="SSF53474">
    <property type="entry name" value="alpha/beta-Hydrolases"/>
    <property type="match status" value="1"/>
</dbReference>
<proteinExistence type="predicted"/>
<dbReference type="InterPro" id="IPR029058">
    <property type="entry name" value="AB_hydrolase_fold"/>
</dbReference>
<reference evidence="2" key="1">
    <citation type="submission" date="2025-08" db="UniProtKB">
        <authorList>
            <consortium name="RefSeq"/>
        </authorList>
    </citation>
    <scope>IDENTIFICATION</scope>
</reference>
<organism evidence="1 2">
    <name type="scientific">Aplysia californica</name>
    <name type="common">California sea hare</name>
    <dbReference type="NCBI Taxonomy" id="6500"/>
    <lineage>
        <taxon>Eukaryota</taxon>
        <taxon>Metazoa</taxon>
        <taxon>Spiralia</taxon>
        <taxon>Lophotrochozoa</taxon>
        <taxon>Mollusca</taxon>
        <taxon>Gastropoda</taxon>
        <taxon>Heterobranchia</taxon>
        <taxon>Euthyneura</taxon>
        <taxon>Tectipleura</taxon>
        <taxon>Aplysiida</taxon>
        <taxon>Aplysioidea</taxon>
        <taxon>Aplysiidae</taxon>
        <taxon>Aplysia</taxon>
    </lineage>
</organism>
<dbReference type="PANTHER" id="PTHR43722">
    <property type="entry name" value="PROLINE IMINOPEPTIDASE"/>
    <property type="match status" value="1"/>
</dbReference>
<dbReference type="RefSeq" id="XP_012937534.1">
    <property type="nucleotide sequence ID" value="XM_013082080.2"/>
</dbReference>
<dbReference type="Gene3D" id="3.40.50.1820">
    <property type="entry name" value="alpha/beta hydrolase"/>
    <property type="match status" value="1"/>
</dbReference>